<evidence type="ECO:0000256" key="6">
    <source>
        <dbReference type="SAM" id="Phobius"/>
    </source>
</evidence>
<evidence type="ECO:0000313" key="9">
    <source>
        <dbReference type="Proteomes" id="UP000181884"/>
    </source>
</evidence>
<feature type="domain" description="Gram-positive cocci surface proteins LPxTG" evidence="7">
    <location>
        <begin position="44"/>
        <end position="78"/>
    </location>
</feature>
<dbReference type="InterPro" id="IPR019931">
    <property type="entry name" value="LPXTG_anchor"/>
</dbReference>
<evidence type="ECO:0000256" key="2">
    <source>
        <dbReference type="ARBA" id="ARBA00022525"/>
    </source>
</evidence>
<keyword evidence="6" id="KW-0472">Membrane</keyword>
<dbReference type="AlphaFoldDB" id="A0A1L8R1Z0"/>
<dbReference type="PROSITE" id="PS50847">
    <property type="entry name" value="GRAM_POS_ANCHORING"/>
    <property type="match status" value="1"/>
</dbReference>
<keyword evidence="9" id="KW-1185">Reference proteome</keyword>
<gene>
    <name evidence="8" type="ORF">RU97_GL002541</name>
</gene>
<evidence type="ECO:0000259" key="7">
    <source>
        <dbReference type="PROSITE" id="PS50847"/>
    </source>
</evidence>
<evidence type="ECO:0000313" key="8">
    <source>
        <dbReference type="EMBL" id="OJG13780.1"/>
    </source>
</evidence>
<dbReference type="Proteomes" id="UP000181884">
    <property type="component" value="Unassembled WGS sequence"/>
</dbReference>
<keyword evidence="6" id="KW-1133">Transmembrane helix</keyword>
<name>A0A1L8R1Z0_9ENTE</name>
<dbReference type="Pfam" id="PF00746">
    <property type="entry name" value="Gram_pos_anchor"/>
    <property type="match status" value="1"/>
</dbReference>
<keyword evidence="6" id="KW-0812">Transmembrane</keyword>
<feature type="region of interest" description="Disordered" evidence="5">
    <location>
        <begin position="21"/>
        <end position="41"/>
    </location>
</feature>
<keyword evidence="3" id="KW-0732">Signal</keyword>
<evidence type="ECO:0000256" key="3">
    <source>
        <dbReference type="ARBA" id="ARBA00022729"/>
    </source>
</evidence>
<keyword evidence="1" id="KW-0134">Cell wall</keyword>
<evidence type="ECO:0000256" key="1">
    <source>
        <dbReference type="ARBA" id="ARBA00022512"/>
    </source>
</evidence>
<sequence>MAKHNVDLTSEEQTVNFVKVPTPEKPHVPNTPETRKEVKTSAMLPKTGEQTTLSIVMTMLGVFVLVTLGVIVYKKRKA</sequence>
<accession>A0A1L8R1Z0</accession>
<proteinExistence type="predicted"/>
<feature type="compositionally biased region" description="Basic and acidic residues" evidence="5">
    <location>
        <begin position="22"/>
        <end position="39"/>
    </location>
</feature>
<protein>
    <recommendedName>
        <fullName evidence="7">Gram-positive cocci surface proteins LPxTG domain-containing protein</fullName>
    </recommendedName>
</protein>
<dbReference type="EMBL" id="JXKH01000071">
    <property type="protein sequence ID" value="OJG13780.1"/>
    <property type="molecule type" value="Genomic_DNA"/>
</dbReference>
<evidence type="ECO:0000256" key="5">
    <source>
        <dbReference type="SAM" id="MobiDB-lite"/>
    </source>
</evidence>
<dbReference type="NCBIfam" id="TIGR01167">
    <property type="entry name" value="LPXTG_anchor"/>
    <property type="match status" value="1"/>
</dbReference>
<keyword evidence="2" id="KW-0964">Secreted</keyword>
<comment type="caution">
    <text evidence="8">The sequence shown here is derived from an EMBL/GenBank/DDBJ whole genome shotgun (WGS) entry which is preliminary data.</text>
</comment>
<keyword evidence="4" id="KW-0572">Peptidoglycan-anchor</keyword>
<feature type="transmembrane region" description="Helical" evidence="6">
    <location>
        <begin position="53"/>
        <end position="73"/>
    </location>
</feature>
<reference evidence="8 9" key="1">
    <citation type="submission" date="2014-12" db="EMBL/GenBank/DDBJ databases">
        <title>Draft genome sequences of 29 type strains of Enterococci.</title>
        <authorList>
            <person name="Zhong Z."/>
            <person name="Sun Z."/>
            <person name="Liu W."/>
            <person name="Zhang W."/>
            <person name="Zhang H."/>
        </authorList>
    </citation>
    <scope>NUCLEOTIDE SEQUENCE [LARGE SCALE GENOMIC DNA]</scope>
    <source>
        <strain evidence="8 9">DSM 17029</strain>
    </source>
</reference>
<organism evidence="8 9">
    <name type="scientific">Enterococcus canis</name>
    <dbReference type="NCBI Taxonomy" id="214095"/>
    <lineage>
        <taxon>Bacteria</taxon>
        <taxon>Bacillati</taxon>
        <taxon>Bacillota</taxon>
        <taxon>Bacilli</taxon>
        <taxon>Lactobacillales</taxon>
        <taxon>Enterococcaceae</taxon>
        <taxon>Enterococcus</taxon>
    </lineage>
</organism>
<evidence type="ECO:0000256" key="4">
    <source>
        <dbReference type="ARBA" id="ARBA00023088"/>
    </source>
</evidence>